<dbReference type="OrthoDB" id="9799672at2"/>
<dbReference type="RefSeq" id="WP_133581846.1">
    <property type="nucleotide sequence ID" value="NZ_SNYJ01000020.1"/>
</dbReference>
<dbReference type="GO" id="GO:0008757">
    <property type="term" value="F:S-adenosylmethionine-dependent methyltransferase activity"/>
    <property type="evidence" value="ECO:0007669"/>
    <property type="project" value="TreeGrafter"/>
</dbReference>
<name>A0A4R6TZ91_9BACI</name>
<dbReference type="EMBL" id="SNYJ01000020">
    <property type="protein sequence ID" value="TDQ36114.1"/>
    <property type="molecule type" value="Genomic_DNA"/>
</dbReference>
<dbReference type="InterPro" id="IPR029063">
    <property type="entry name" value="SAM-dependent_MTases_sf"/>
</dbReference>
<dbReference type="PROSITE" id="PS51682">
    <property type="entry name" value="SAM_OMT_I"/>
    <property type="match status" value="1"/>
</dbReference>
<keyword evidence="3" id="KW-0949">S-adenosyl-L-methionine</keyword>
<keyword evidence="2 4" id="KW-0808">Transferase</keyword>
<dbReference type="PANTHER" id="PTHR10509">
    <property type="entry name" value="O-METHYLTRANSFERASE-RELATED"/>
    <property type="match status" value="1"/>
</dbReference>
<sequence>MEINQYLEELFVNDTSLLERVIKRLENNQMPQISIDLAAGEMLEWFIRMQQPKRALEIGALGGYSGSLICRSMGPDGRLSSLELKQEYADVAKETLEVEGYRDQVQYYVGPALDTMATLASSQETFDLIFIDADKQQYEQYLDAAVRIAEPGALIFADNVLRRNKVLNSEDTSQQNLNMRAFNQKVATHSGLDSFLFPVGDGVAVARVR</sequence>
<keyword evidence="5" id="KW-1185">Reference proteome</keyword>
<dbReference type="SUPFAM" id="SSF53335">
    <property type="entry name" value="S-adenosyl-L-methionine-dependent methyltransferases"/>
    <property type="match status" value="1"/>
</dbReference>
<keyword evidence="1 4" id="KW-0489">Methyltransferase</keyword>
<protein>
    <submittedName>
        <fullName evidence="4">Putative O-methyltransferase YrrM</fullName>
    </submittedName>
</protein>
<proteinExistence type="predicted"/>
<dbReference type="GO" id="GO:0032259">
    <property type="term" value="P:methylation"/>
    <property type="evidence" value="ECO:0007669"/>
    <property type="project" value="UniProtKB-KW"/>
</dbReference>
<dbReference type="InterPro" id="IPR002935">
    <property type="entry name" value="SAM_O-MeTrfase"/>
</dbReference>
<evidence type="ECO:0000313" key="4">
    <source>
        <dbReference type="EMBL" id="TDQ36114.1"/>
    </source>
</evidence>
<dbReference type="Gene3D" id="3.40.50.150">
    <property type="entry name" value="Vaccinia Virus protein VP39"/>
    <property type="match status" value="1"/>
</dbReference>
<evidence type="ECO:0000256" key="1">
    <source>
        <dbReference type="ARBA" id="ARBA00022603"/>
    </source>
</evidence>
<evidence type="ECO:0000256" key="3">
    <source>
        <dbReference type="ARBA" id="ARBA00022691"/>
    </source>
</evidence>
<dbReference type="AlphaFoldDB" id="A0A4R6TZ91"/>
<dbReference type="InterPro" id="IPR050362">
    <property type="entry name" value="Cation-dep_OMT"/>
</dbReference>
<evidence type="ECO:0000313" key="5">
    <source>
        <dbReference type="Proteomes" id="UP000295632"/>
    </source>
</evidence>
<dbReference type="Proteomes" id="UP000295632">
    <property type="component" value="Unassembled WGS sequence"/>
</dbReference>
<reference evidence="4 5" key="1">
    <citation type="submission" date="2019-03" db="EMBL/GenBank/DDBJ databases">
        <title>Genomic Encyclopedia of Type Strains, Phase IV (KMG-IV): sequencing the most valuable type-strain genomes for metagenomic binning, comparative biology and taxonomic classification.</title>
        <authorList>
            <person name="Goeker M."/>
        </authorList>
    </citation>
    <scope>NUCLEOTIDE SEQUENCE [LARGE SCALE GENOMIC DNA]</scope>
    <source>
        <strain evidence="4 5">DSM 28697</strain>
    </source>
</reference>
<comment type="caution">
    <text evidence="4">The sequence shown here is derived from an EMBL/GenBank/DDBJ whole genome shotgun (WGS) entry which is preliminary data.</text>
</comment>
<dbReference type="Pfam" id="PF01596">
    <property type="entry name" value="Methyltransf_3"/>
    <property type="match status" value="1"/>
</dbReference>
<organism evidence="4 5">
    <name type="scientific">Aureibacillus halotolerans</name>
    <dbReference type="NCBI Taxonomy" id="1508390"/>
    <lineage>
        <taxon>Bacteria</taxon>
        <taxon>Bacillati</taxon>
        <taxon>Bacillota</taxon>
        <taxon>Bacilli</taxon>
        <taxon>Bacillales</taxon>
        <taxon>Bacillaceae</taxon>
        <taxon>Aureibacillus</taxon>
    </lineage>
</organism>
<accession>A0A4R6TZ91</accession>
<dbReference type="PANTHER" id="PTHR10509:SF14">
    <property type="entry name" value="CAFFEOYL-COA O-METHYLTRANSFERASE 3-RELATED"/>
    <property type="match status" value="1"/>
</dbReference>
<evidence type="ECO:0000256" key="2">
    <source>
        <dbReference type="ARBA" id="ARBA00022679"/>
    </source>
</evidence>
<dbReference type="GO" id="GO:0008171">
    <property type="term" value="F:O-methyltransferase activity"/>
    <property type="evidence" value="ECO:0007669"/>
    <property type="project" value="InterPro"/>
</dbReference>
<gene>
    <name evidence="4" type="ORF">EV213_12045</name>
</gene>